<evidence type="ECO:0000313" key="1">
    <source>
        <dbReference type="EMBL" id="KAH7978416.1"/>
    </source>
</evidence>
<proteinExistence type="predicted"/>
<sequence length="560" mass="62518">MSVSLPANSTALDLHELLRGIGPETVHELDITNCLVADQNHLYTYIGSCSNLRSLRCLACPILASNLLWLLQERLVHLEELEFSLSFTRSETDKEIMRVNERSLQFPLTVARSLHRVYAEVSGEDNAGLLRGLLAFCPNVTDLHLHVVGGNFRLCLIQAQNILNPDPWLHTFTFSSGIPPKLRYEPCTMTLFCRLSLVCANVSYCDGVYNCVWLRDLALDPDCRELASQLVVIVTHDADVLAQRIAAAARRHIWTGVRCLTLALLPRQPLSAQPHPIAESVYLGGLREFFPVLKYLVELNVSSFHFGPDVDFTQLLQDAGLAFLQALSTAPCAFSQPDAVRRLADVCRELVDLDVRVEKRGRFSGCTVCQLEFRLNTGDMAALHDGYPRSRRRLVRLTLSGVPRLESLRFLECCEVDELRLVDCPDPSHPHFVDIGELLARNAKLISLLIRNTELPFGTTGLLANVTRVTWLQFLCLLSEVPVLDDIATAHVEQLTAGLTQLKCLHIHYRSKGNGREQLITWLWRSAEGGGDGHLIRNGPCILCCTATFIGLAKPLNRGY</sequence>
<dbReference type="Proteomes" id="UP000821865">
    <property type="component" value="Chromosome 1"/>
</dbReference>
<name>A0ACB8DVV7_DERSI</name>
<comment type="caution">
    <text evidence="1">The sequence shown here is derived from an EMBL/GenBank/DDBJ whole genome shotgun (WGS) entry which is preliminary data.</text>
</comment>
<accession>A0ACB8DVV7</accession>
<gene>
    <name evidence="1" type="ORF">HPB49_005478</name>
</gene>
<dbReference type="EMBL" id="CM023470">
    <property type="protein sequence ID" value="KAH7978416.1"/>
    <property type="molecule type" value="Genomic_DNA"/>
</dbReference>
<reference evidence="1" key="1">
    <citation type="submission" date="2020-05" db="EMBL/GenBank/DDBJ databases">
        <title>Large-scale comparative analyses of tick genomes elucidate their genetic diversity and vector capacities.</title>
        <authorList>
            <person name="Jia N."/>
            <person name="Wang J."/>
            <person name="Shi W."/>
            <person name="Du L."/>
            <person name="Sun Y."/>
            <person name="Zhan W."/>
            <person name="Jiang J."/>
            <person name="Wang Q."/>
            <person name="Zhang B."/>
            <person name="Ji P."/>
            <person name="Sakyi L.B."/>
            <person name="Cui X."/>
            <person name="Yuan T."/>
            <person name="Jiang B."/>
            <person name="Yang W."/>
            <person name="Lam T.T.-Y."/>
            <person name="Chang Q."/>
            <person name="Ding S."/>
            <person name="Wang X."/>
            <person name="Zhu J."/>
            <person name="Ruan X."/>
            <person name="Zhao L."/>
            <person name="Wei J."/>
            <person name="Que T."/>
            <person name="Du C."/>
            <person name="Cheng J."/>
            <person name="Dai P."/>
            <person name="Han X."/>
            <person name="Huang E."/>
            <person name="Gao Y."/>
            <person name="Liu J."/>
            <person name="Shao H."/>
            <person name="Ye R."/>
            <person name="Li L."/>
            <person name="Wei W."/>
            <person name="Wang X."/>
            <person name="Wang C."/>
            <person name="Yang T."/>
            <person name="Huo Q."/>
            <person name="Li W."/>
            <person name="Guo W."/>
            <person name="Chen H."/>
            <person name="Zhou L."/>
            <person name="Ni X."/>
            <person name="Tian J."/>
            <person name="Zhou Y."/>
            <person name="Sheng Y."/>
            <person name="Liu T."/>
            <person name="Pan Y."/>
            <person name="Xia L."/>
            <person name="Li J."/>
            <person name="Zhao F."/>
            <person name="Cao W."/>
        </authorList>
    </citation>
    <scope>NUCLEOTIDE SEQUENCE</scope>
    <source>
        <strain evidence="1">Dsil-2018</strain>
    </source>
</reference>
<organism evidence="1 2">
    <name type="scientific">Dermacentor silvarum</name>
    <name type="common">Tick</name>
    <dbReference type="NCBI Taxonomy" id="543639"/>
    <lineage>
        <taxon>Eukaryota</taxon>
        <taxon>Metazoa</taxon>
        <taxon>Ecdysozoa</taxon>
        <taxon>Arthropoda</taxon>
        <taxon>Chelicerata</taxon>
        <taxon>Arachnida</taxon>
        <taxon>Acari</taxon>
        <taxon>Parasitiformes</taxon>
        <taxon>Ixodida</taxon>
        <taxon>Ixodoidea</taxon>
        <taxon>Ixodidae</taxon>
        <taxon>Rhipicephalinae</taxon>
        <taxon>Dermacentor</taxon>
    </lineage>
</organism>
<keyword evidence="2" id="KW-1185">Reference proteome</keyword>
<protein>
    <submittedName>
        <fullName evidence="1">Uncharacterized protein</fullName>
    </submittedName>
</protein>
<evidence type="ECO:0000313" key="2">
    <source>
        <dbReference type="Proteomes" id="UP000821865"/>
    </source>
</evidence>